<keyword evidence="2" id="KW-0472">Membrane</keyword>
<feature type="region of interest" description="Disordered" evidence="1">
    <location>
        <begin position="1"/>
        <end position="45"/>
    </location>
</feature>
<gene>
    <name evidence="3" type="ORF">ACJMK2_031112</name>
</gene>
<dbReference type="InterPro" id="IPR040350">
    <property type="entry name" value="TMEM272"/>
</dbReference>
<dbReference type="EMBL" id="JBJQND010000004">
    <property type="protein sequence ID" value="KAL3878784.1"/>
    <property type="molecule type" value="Genomic_DNA"/>
</dbReference>
<name>A0ABD3WXT8_SINWO</name>
<keyword evidence="4" id="KW-1185">Reference proteome</keyword>
<evidence type="ECO:0000313" key="3">
    <source>
        <dbReference type="EMBL" id="KAL3878784.1"/>
    </source>
</evidence>
<evidence type="ECO:0000256" key="1">
    <source>
        <dbReference type="SAM" id="MobiDB-lite"/>
    </source>
</evidence>
<accession>A0ABD3WXT8</accession>
<dbReference type="PANTHER" id="PTHR33444">
    <property type="entry name" value="SI:DKEY-19B23.12-RELATED"/>
    <property type="match status" value="1"/>
</dbReference>
<dbReference type="AlphaFoldDB" id="A0ABD3WXT8"/>
<dbReference type="PANTHER" id="PTHR33444:SF2">
    <property type="entry name" value="MARVEL DOMAIN-CONTAINING PROTEIN"/>
    <property type="match status" value="1"/>
</dbReference>
<feature type="transmembrane region" description="Helical" evidence="2">
    <location>
        <begin position="74"/>
        <end position="105"/>
    </location>
</feature>
<keyword evidence="2" id="KW-0812">Transmembrane</keyword>
<evidence type="ECO:0000256" key="2">
    <source>
        <dbReference type="SAM" id="Phobius"/>
    </source>
</evidence>
<comment type="caution">
    <text evidence="3">The sequence shown here is derived from an EMBL/GenBank/DDBJ whole genome shotgun (WGS) entry which is preliminary data.</text>
</comment>
<evidence type="ECO:0000313" key="4">
    <source>
        <dbReference type="Proteomes" id="UP001634394"/>
    </source>
</evidence>
<proteinExistence type="predicted"/>
<feature type="transmembrane region" description="Helical" evidence="2">
    <location>
        <begin position="117"/>
        <end position="135"/>
    </location>
</feature>
<evidence type="ECO:0008006" key="5">
    <source>
        <dbReference type="Google" id="ProtNLM"/>
    </source>
</evidence>
<reference evidence="3 4" key="1">
    <citation type="submission" date="2024-11" db="EMBL/GenBank/DDBJ databases">
        <title>Chromosome-level genome assembly of the freshwater bivalve Anodonta woodiana.</title>
        <authorList>
            <person name="Chen X."/>
        </authorList>
    </citation>
    <scope>NUCLEOTIDE SEQUENCE [LARGE SCALE GENOMIC DNA]</scope>
    <source>
        <strain evidence="3">MN2024</strain>
        <tissue evidence="3">Gills</tissue>
    </source>
</reference>
<feature type="transmembrane region" description="Helical" evidence="2">
    <location>
        <begin position="196"/>
        <end position="229"/>
    </location>
</feature>
<feature type="transmembrane region" description="Helical" evidence="2">
    <location>
        <begin position="156"/>
        <end position="176"/>
    </location>
</feature>
<protein>
    <recommendedName>
        <fullName evidence="5">Transmembrane protein 272-like</fullName>
    </recommendedName>
</protein>
<sequence length="232" mass="25774">MASTSKKELEDESAPPPYSSSEPGYQQDVEAPPNYEQTSQHFPLDPPPTYDSLYGRMKSARAESHGNVEFAKKFCTIIIGTIGCTIMLGVIMAVPVAMIIIGALYKNDCKAENYIPIYLIVAGSFGILKNLSSLLQRCMNKDKENSEEQNAKTNPFDSTLNCFLFAWFIAGNVWIYRTYNHWSPDPSVGNYCHPTLYYFAFWVTTATYILLGTICCCTCCLGIGVAIFGKGQ</sequence>
<dbReference type="Proteomes" id="UP001634394">
    <property type="component" value="Unassembled WGS sequence"/>
</dbReference>
<organism evidence="3 4">
    <name type="scientific">Sinanodonta woodiana</name>
    <name type="common">Chinese pond mussel</name>
    <name type="synonym">Anodonta woodiana</name>
    <dbReference type="NCBI Taxonomy" id="1069815"/>
    <lineage>
        <taxon>Eukaryota</taxon>
        <taxon>Metazoa</taxon>
        <taxon>Spiralia</taxon>
        <taxon>Lophotrochozoa</taxon>
        <taxon>Mollusca</taxon>
        <taxon>Bivalvia</taxon>
        <taxon>Autobranchia</taxon>
        <taxon>Heteroconchia</taxon>
        <taxon>Palaeoheterodonta</taxon>
        <taxon>Unionida</taxon>
        <taxon>Unionoidea</taxon>
        <taxon>Unionidae</taxon>
        <taxon>Unioninae</taxon>
        <taxon>Sinanodonta</taxon>
    </lineage>
</organism>
<keyword evidence="2" id="KW-1133">Transmembrane helix</keyword>